<dbReference type="RefSeq" id="WP_115518696.1">
    <property type="nucleotide sequence ID" value="NZ_QRGO01000003.1"/>
</dbReference>
<gene>
    <name evidence="2" type="ORF">DXH78_18270</name>
</gene>
<dbReference type="Proteomes" id="UP000263993">
    <property type="component" value="Unassembled WGS sequence"/>
</dbReference>
<feature type="chain" id="PRO_5017017914" evidence="1">
    <location>
        <begin position="24"/>
        <end position="80"/>
    </location>
</feature>
<keyword evidence="1" id="KW-0732">Signal</keyword>
<dbReference type="OrthoDB" id="8456127at2"/>
<evidence type="ECO:0000313" key="2">
    <source>
        <dbReference type="EMBL" id="RDV01179.1"/>
    </source>
</evidence>
<protein>
    <submittedName>
        <fullName evidence="2">Uncharacterized protein</fullName>
    </submittedName>
</protein>
<sequence>MNKIAGITLLALSALLSSGTANAQPMKCSGEEKTCQQACAKVPTAMKSACLTECGVRRNVCMRTGCWDNGQLRYCGLAKQ</sequence>
<accession>A0A371B0S3</accession>
<feature type="signal peptide" evidence="1">
    <location>
        <begin position="1"/>
        <end position="23"/>
    </location>
</feature>
<name>A0A371B0S3_9BRAD</name>
<dbReference type="EMBL" id="QRGO01000003">
    <property type="protein sequence ID" value="RDV01179.1"/>
    <property type="molecule type" value="Genomic_DNA"/>
</dbReference>
<comment type="caution">
    <text evidence="2">The sequence shown here is derived from an EMBL/GenBank/DDBJ whole genome shotgun (WGS) entry which is preliminary data.</text>
</comment>
<proteinExistence type="predicted"/>
<reference evidence="3" key="1">
    <citation type="submission" date="2018-08" db="EMBL/GenBank/DDBJ databases">
        <authorList>
            <person name="Kim S.-J."/>
            <person name="Jung G.-Y."/>
        </authorList>
    </citation>
    <scope>NUCLEOTIDE SEQUENCE [LARGE SCALE GENOMIC DNA]</scope>
    <source>
        <strain evidence="3">GY_H</strain>
    </source>
</reference>
<keyword evidence="3" id="KW-1185">Reference proteome</keyword>
<evidence type="ECO:0000313" key="3">
    <source>
        <dbReference type="Proteomes" id="UP000263993"/>
    </source>
</evidence>
<dbReference type="AlphaFoldDB" id="A0A371B0S3"/>
<organism evidence="2 3">
    <name type="scientific">Undibacter mobilis</name>
    <dbReference type="NCBI Taxonomy" id="2292256"/>
    <lineage>
        <taxon>Bacteria</taxon>
        <taxon>Pseudomonadati</taxon>
        <taxon>Pseudomonadota</taxon>
        <taxon>Alphaproteobacteria</taxon>
        <taxon>Hyphomicrobiales</taxon>
        <taxon>Nitrobacteraceae</taxon>
        <taxon>Undibacter</taxon>
    </lineage>
</organism>
<evidence type="ECO:0000256" key="1">
    <source>
        <dbReference type="SAM" id="SignalP"/>
    </source>
</evidence>